<dbReference type="Pfam" id="PF04347">
    <property type="entry name" value="FliO"/>
    <property type="match status" value="1"/>
</dbReference>
<dbReference type="AlphaFoldDB" id="A0A1G7JGX4"/>
<name>A0A1G7JGX4_THETY</name>
<evidence type="ECO:0000313" key="6">
    <source>
        <dbReference type="EMBL" id="SDF23729.1"/>
    </source>
</evidence>
<dbReference type="RefSeq" id="WP_004396189.1">
    <property type="nucleotide sequence ID" value="NZ_FNBS01000007.1"/>
</dbReference>
<organism evidence="6 7">
    <name type="scientific">Thermoanaerobacter thermohydrosulfuricus</name>
    <name type="common">Clostridium thermohydrosulfuricum</name>
    <dbReference type="NCBI Taxonomy" id="1516"/>
    <lineage>
        <taxon>Bacteria</taxon>
        <taxon>Bacillati</taxon>
        <taxon>Bacillota</taxon>
        <taxon>Clostridia</taxon>
        <taxon>Thermoanaerobacterales</taxon>
        <taxon>Thermoanaerobacteraceae</taxon>
        <taxon>Thermoanaerobacter</taxon>
    </lineage>
</organism>
<keyword evidence="6" id="KW-0966">Cell projection</keyword>
<keyword evidence="6" id="KW-0282">Flagellum</keyword>
<comment type="similarity">
    <text evidence="5">Belongs to the FliO/MopB family.</text>
</comment>
<comment type="subcellular location">
    <subcellularLocation>
        <location evidence="5">Cell membrane</location>
    </subcellularLocation>
    <subcellularLocation>
        <location evidence="5">Bacterial flagellum basal body</location>
    </subcellularLocation>
</comment>
<dbReference type="GO" id="GO:0009425">
    <property type="term" value="C:bacterial-type flagellum basal body"/>
    <property type="evidence" value="ECO:0007669"/>
    <property type="project" value="UniProtKB-SubCell"/>
</dbReference>
<gene>
    <name evidence="6" type="ORF">SAMN04244560_00443</name>
</gene>
<dbReference type="GO" id="GO:0044781">
    <property type="term" value="P:bacterial-type flagellum organization"/>
    <property type="evidence" value="ECO:0007669"/>
    <property type="project" value="UniProtKB-UniRule"/>
</dbReference>
<dbReference type="NCBIfam" id="TIGR03500">
    <property type="entry name" value="FliO_TIGR"/>
    <property type="match status" value="1"/>
</dbReference>
<evidence type="ECO:0000256" key="1">
    <source>
        <dbReference type="ARBA" id="ARBA00022475"/>
    </source>
</evidence>
<sequence>MSNGTEYVFQLIWYLIAFLLVIGAAFYITRFIGQSTLRYTRSTNLQVIDYIILGRDKGLYIVKVGDKFFLIGVSNNNITYLTEINKEDIKVLTNDKDFVTNLNISIERLKQLKNRYLSKKDGEQK</sequence>
<keyword evidence="5" id="KW-0975">Bacterial flagellum</keyword>
<feature type="transmembrane region" description="Helical" evidence="5">
    <location>
        <begin position="12"/>
        <end position="32"/>
    </location>
</feature>
<keyword evidence="1 5" id="KW-1003">Cell membrane</keyword>
<evidence type="ECO:0000256" key="4">
    <source>
        <dbReference type="ARBA" id="ARBA00023136"/>
    </source>
</evidence>
<evidence type="ECO:0000256" key="3">
    <source>
        <dbReference type="ARBA" id="ARBA00022989"/>
    </source>
</evidence>
<dbReference type="Proteomes" id="UP000183404">
    <property type="component" value="Unassembled WGS sequence"/>
</dbReference>
<evidence type="ECO:0000313" key="7">
    <source>
        <dbReference type="Proteomes" id="UP000183404"/>
    </source>
</evidence>
<accession>A0A1G7JGX4</accession>
<evidence type="ECO:0000256" key="5">
    <source>
        <dbReference type="RuleBase" id="RU362064"/>
    </source>
</evidence>
<dbReference type="InterPro" id="IPR022781">
    <property type="entry name" value="Flagellar_biosynth_FliO"/>
</dbReference>
<keyword evidence="4 5" id="KW-0472">Membrane</keyword>
<evidence type="ECO:0000256" key="2">
    <source>
        <dbReference type="ARBA" id="ARBA00022692"/>
    </source>
</evidence>
<proteinExistence type="inferred from homology"/>
<keyword evidence="3 5" id="KW-1133">Transmembrane helix</keyword>
<dbReference type="EMBL" id="FNBS01000007">
    <property type="protein sequence ID" value="SDF23729.1"/>
    <property type="molecule type" value="Genomic_DNA"/>
</dbReference>
<dbReference type="GO" id="GO:0005886">
    <property type="term" value="C:plasma membrane"/>
    <property type="evidence" value="ECO:0007669"/>
    <property type="project" value="UniProtKB-SubCell"/>
</dbReference>
<keyword evidence="6" id="KW-0969">Cilium</keyword>
<reference evidence="6 7" key="1">
    <citation type="submission" date="2016-10" db="EMBL/GenBank/DDBJ databases">
        <authorList>
            <person name="de Groot N.N."/>
        </authorList>
    </citation>
    <scope>NUCLEOTIDE SEQUENCE [LARGE SCALE GENOMIC DNA]</scope>
    <source>
        <strain evidence="6 7">DSM 569</strain>
    </source>
</reference>
<protein>
    <recommendedName>
        <fullName evidence="5">Flagellar protein</fullName>
    </recommendedName>
</protein>
<keyword evidence="2 5" id="KW-0812">Transmembrane</keyword>